<dbReference type="Proteomes" id="UP000471152">
    <property type="component" value="Unassembled WGS sequence"/>
</dbReference>
<keyword evidence="6 8" id="KW-0472">Membrane</keyword>
<evidence type="ECO:0000256" key="4">
    <source>
        <dbReference type="ARBA" id="ARBA00022692"/>
    </source>
</evidence>
<dbReference type="AlphaFoldDB" id="A0A6P0H6B3"/>
<dbReference type="InterPro" id="IPR036259">
    <property type="entry name" value="MFS_trans_sf"/>
</dbReference>
<dbReference type="EMBL" id="JAAGWB010000007">
    <property type="protein sequence ID" value="NEN49784.1"/>
    <property type="molecule type" value="Genomic_DNA"/>
</dbReference>
<evidence type="ECO:0000313" key="13">
    <source>
        <dbReference type="Proteomes" id="UP000471152"/>
    </source>
</evidence>
<keyword evidence="5 8" id="KW-1133">Transmembrane helix</keyword>
<comment type="subcellular location">
    <subcellularLocation>
        <location evidence="1">Cell membrane</location>
        <topology evidence="1">Multi-pass membrane protein</topology>
    </subcellularLocation>
</comment>
<evidence type="ECO:0000313" key="12">
    <source>
        <dbReference type="Proteomes" id="UP000468828"/>
    </source>
</evidence>
<feature type="transmembrane region" description="Helical" evidence="8">
    <location>
        <begin position="345"/>
        <end position="368"/>
    </location>
</feature>
<reference evidence="11 13" key="2">
    <citation type="submission" date="2020-02" db="EMBL/GenBank/DDBJ databases">
        <title>The WGS of Modestobacter muralis DSM 100205.</title>
        <authorList>
            <person name="Jiang Z."/>
        </authorList>
    </citation>
    <scope>NUCLEOTIDE SEQUENCE [LARGE SCALE GENOMIC DNA]</scope>
    <source>
        <strain evidence="11 13">DSM 100205</strain>
    </source>
</reference>
<evidence type="ECO:0000256" key="3">
    <source>
        <dbReference type="ARBA" id="ARBA00022475"/>
    </source>
</evidence>
<feature type="transmembrane region" description="Helical" evidence="8">
    <location>
        <begin position="251"/>
        <end position="268"/>
    </location>
</feature>
<feature type="transmembrane region" description="Helical" evidence="8">
    <location>
        <begin position="280"/>
        <end position="300"/>
    </location>
</feature>
<dbReference type="Pfam" id="PF07690">
    <property type="entry name" value="MFS_1"/>
    <property type="match status" value="2"/>
</dbReference>
<evidence type="ECO:0000256" key="1">
    <source>
        <dbReference type="ARBA" id="ARBA00004651"/>
    </source>
</evidence>
<dbReference type="Proteomes" id="UP000468828">
    <property type="component" value="Unassembled WGS sequence"/>
</dbReference>
<accession>A0A6P0H6B3</accession>
<evidence type="ECO:0000313" key="10">
    <source>
        <dbReference type="EMBL" id="NEK93017.1"/>
    </source>
</evidence>
<dbReference type="GO" id="GO:0022857">
    <property type="term" value="F:transmembrane transporter activity"/>
    <property type="evidence" value="ECO:0007669"/>
    <property type="project" value="InterPro"/>
</dbReference>
<dbReference type="PANTHER" id="PTHR42718">
    <property type="entry name" value="MAJOR FACILITATOR SUPERFAMILY MULTIDRUG TRANSPORTER MFSC"/>
    <property type="match status" value="1"/>
</dbReference>
<protein>
    <submittedName>
        <fullName evidence="11">MFS transporter</fullName>
    </submittedName>
</protein>
<dbReference type="EMBL" id="JAAGWH010000007">
    <property type="protein sequence ID" value="NEK93017.1"/>
    <property type="molecule type" value="Genomic_DNA"/>
</dbReference>
<feature type="transmembrane region" description="Helical" evidence="8">
    <location>
        <begin position="389"/>
        <end position="407"/>
    </location>
</feature>
<dbReference type="PROSITE" id="PS50850">
    <property type="entry name" value="MFS"/>
    <property type="match status" value="1"/>
</dbReference>
<dbReference type="Gene3D" id="1.20.1250.20">
    <property type="entry name" value="MFS general substrate transporter like domains"/>
    <property type="match status" value="1"/>
</dbReference>
<gene>
    <name evidence="11" type="ORF">G3R41_02350</name>
    <name evidence="10" type="ORF">GCU67_02350</name>
</gene>
<evidence type="ECO:0000313" key="11">
    <source>
        <dbReference type="EMBL" id="NEN49784.1"/>
    </source>
</evidence>
<dbReference type="InterPro" id="IPR020846">
    <property type="entry name" value="MFS_dom"/>
</dbReference>
<evidence type="ECO:0000256" key="7">
    <source>
        <dbReference type="SAM" id="MobiDB-lite"/>
    </source>
</evidence>
<feature type="transmembrane region" description="Helical" evidence="8">
    <location>
        <begin position="96"/>
        <end position="113"/>
    </location>
</feature>
<feature type="domain" description="Major facilitator superfamily (MFS) profile" evidence="9">
    <location>
        <begin position="1"/>
        <end position="446"/>
    </location>
</feature>
<feature type="region of interest" description="Disordered" evidence="7">
    <location>
        <begin position="447"/>
        <end position="470"/>
    </location>
</feature>
<keyword evidence="2" id="KW-0813">Transport</keyword>
<evidence type="ECO:0000259" key="9">
    <source>
        <dbReference type="PROSITE" id="PS50850"/>
    </source>
</evidence>
<feature type="transmembrane region" description="Helical" evidence="8">
    <location>
        <begin position="320"/>
        <end position="339"/>
    </location>
</feature>
<dbReference type="GO" id="GO:0005886">
    <property type="term" value="C:plasma membrane"/>
    <property type="evidence" value="ECO:0007669"/>
    <property type="project" value="UniProtKB-SubCell"/>
</dbReference>
<feature type="transmembrane region" description="Helical" evidence="8">
    <location>
        <begin position="213"/>
        <end position="231"/>
    </location>
</feature>
<keyword evidence="3" id="KW-1003">Cell membrane</keyword>
<dbReference type="PANTHER" id="PTHR42718:SF46">
    <property type="entry name" value="BLR6921 PROTEIN"/>
    <property type="match status" value="1"/>
</dbReference>
<feature type="compositionally biased region" description="Low complexity" evidence="7">
    <location>
        <begin position="453"/>
        <end position="470"/>
    </location>
</feature>
<evidence type="ECO:0000256" key="2">
    <source>
        <dbReference type="ARBA" id="ARBA00022448"/>
    </source>
</evidence>
<comment type="caution">
    <text evidence="11">The sequence shown here is derived from an EMBL/GenBank/DDBJ whole genome shotgun (WGS) entry which is preliminary data.</text>
</comment>
<proteinExistence type="predicted"/>
<organism evidence="11 13">
    <name type="scientific">Modestobacter muralis</name>
    <dbReference type="NCBI Taxonomy" id="1608614"/>
    <lineage>
        <taxon>Bacteria</taxon>
        <taxon>Bacillati</taxon>
        <taxon>Actinomycetota</taxon>
        <taxon>Actinomycetes</taxon>
        <taxon>Geodermatophilales</taxon>
        <taxon>Geodermatophilaceae</taxon>
        <taxon>Modestobacter</taxon>
    </lineage>
</organism>
<dbReference type="InterPro" id="IPR011701">
    <property type="entry name" value="MFS"/>
</dbReference>
<feature type="transmembrane region" description="Helical" evidence="8">
    <location>
        <begin position="34"/>
        <end position="52"/>
    </location>
</feature>
<feature type="transmembrane region" description="Helical" evidence="8">
    <location>
        <begin position="151"/>
        <end position="170"/>
    </location>
</feature>
<dbReference type="SUPFAM" id="SSF103473">
    <property type="entry name" value="MFS general substrate transporter"/>
    <property type="match status" value="2"/>
</dbReference>
<dbReference type="Gene3D" id="1.20.1720.10">
    <property type="entry name" value="Multidrug resistance protein D"/>
    <property type="match status" value="1"/>
</dbReference>
<reference evidence="10 12" key="1">
    <citation type="submission" date="2020-01" db="EMBL/GenBank/DDBJ databases">
        <title>the WGS Modestobacter muralis CPCC 204518.</title>
        <authorList>
            <person name="Jiang Z."/>
        </authorList>
    </citation>
    <scope>NUCLEOTIDE SEQUENCE [LARGE SCALE GENOMIC DNA]</scope>
    <source>
        <strain evidence="10 12">DSM 100205</strain>
    </source>
</reference>
<feature type="transmembrane region" description="Helical" evidence="8">
    <location>
        <begin position="120"/>
        <end position="139"/>
    </location>
</feature>
<name>A0A6P0H6B3_9ACTN</name>
<keyword evidence="12" id="KW-1185">Reference proteome</keyword>
<evidence type="ECO:0000256" key="5">
    <source>
        <dbReference type="ARBA" id="ARBA00022989"/>
    </source>
</evidence>
<feature type="transmembrane region" description="Helical" evidence="8">
    <location>
        <begin position="64"/>
        <end position="90"/>
    </location>
</feature>
<feature type="transmembrane region" description="Helical" evidence="8">
    <location>
        <begin position="419"/>
        <end position="440"/>
    </location>
</feature>
<evidence type="ECO:0000256" key="6">
    <source>
        <dbReference type="ARBA" id="ARBA00023136"/>
    </source>
</evidence>
<keyword evidence="4 8" id="KW-0812">Transmembrane</keyword>
<feature type="transmembrane region" description="Helical" evidence="8">
    <location>
        <begin position="182"/>
        <end position="201"/>
    </location>
</feature>
<sequence>MLVFLAMLVAVISSLGAPLVPAIAEANGVSVTDAQWSLTIALLVGAVATPVIGRLGDGRHRRTVVLVVLAVVLAGSVLAALPLGLGWLIAGRGLQGVGMGLTPLAIATARTALSVERSRTTVAALSVTVAAGVGLGYPLTGAIAELGGIHAAFWFGAAASAVALVAAAVVYPPSGDVPPRRLDLLGAALLGTGLATALLALAEGESWGWTSPAVLGLAAVAAVALACWVVWQLRAPAPLVDLRLARGRDAASAHGTALLAGLSNYLLLSSVPRLAQEPVAAGGFGTSIVVAGLVLLPFSLASFSASRIAARLDRSHGPRVVLPLAALVLGAGQLLFALLRDELWQLFLASTVVGLGVGTMFAALPGLIVRAVPKSETGSAMSLNQVLRYVGFSLGSALSATVLEAATPDGSAFPAGSGYTTIGWIGVGACVAVGLLTAVLPTTARRPAQPEVPASASADAAAAPHGPAAR</sequence>
<evidence type="ECO:0000256" key="8">
    <source>
        <dbReference type="SAM" id="Phobius"/>
    </source>
</evidence>